<name>A0A977PZC2_9CYAN</name>
<sequence>MVTTALKSYSFEDYCCYDDNTDNRYELVDGQLEIMTPPSFRHLLIADKLRAILNEAIAIEKRPLFCLPEMGVRTGWRKSRIVDLVVVSRSQVLESLERSAISEIPPLLAIEIVSPESIQRDYRYKRSEYAALEIPEYWIVDPLLQKITVLTFNEGLYDEKVFSGENMITSNQFANLQIIVNEIFNIK</sequence>
<dbReference type="SUPFAM" id="SSF52980">
    <property type="entry name" value="Restriction endonuclease-like"/>
    <property type="match status" value="1"/>
</dbReference>
<dbReference type="InterPro" id="IPR011335">
    <property type="entry name" value="Restrct_endonuc-II-like"/>
</dbReference>
<dbReference type="Proteomes" id="UP001065613">
    <property type="component" value="Chromosome"/>
</dbReference>
<dbReference type="Pfam" id="PF05685">
    <property type="entry name" value="Uma2"/>
    <property type="match status" value="1"/>
</dbReference>
<accession>A0A977PZC2</accession>
<dbReference type="Gene3D" id="3.90.1570.10">
    <property type="entry name" value="tt1808, chain A"/>
    <property type="match status" value="1"/>
</dbReference>
<evidence type="ECO:0000313" key="2">
    <source>
        <dbReference type="EMBL" id="UXE64168.1"/>
    </source>
</evidence>
<keyword evidence="2" id="KW-0378">Hydrolase</keyword>
<dbReference type="PANTHER" id="PTHR34107:SF2">
    <property type="entry name" value="SLL0888 PROTEIN"/>
    <property type="match status" value="1"/>
</dbReference>
<dbReference type="CDD" id="cd06260">
    <property type="entry name" value="DUF820-like"/>
    <property type="match status" value="1"/>
</dbReference>
<proteinExistence type="predicted"/>
<dbReference type="GO" id="GO:0004519">
    <property type="term" value="F:endonuclease activity"/>
    <property type="evidence" value="ECO:0007669"/>
    <property type="project" value="UniProtKB-KW"/>
</dbReference>
<dbReference type="InterPro" id="IPR008538">
    <property type="entry name" value="Uma2"/>
</dbReference>
<dbReference type="PANTHER" id="PTHR34107">
    <property type="entry name" value="SLL0198 PROTEIN-RELATED"/>
    <property type="match status" value="1"/>
</dbReference>
<gene>
    <name evidence="2" type="ORF">KA717_17655</name>
</gene>
<keyword evidence="2" id="KW-0540">Nuclease</keyword>
<dbReference type="InterPro" id="IPR012296">
    <property type="entry name" value="Nuclease_put_TT1808"/>
</dbReference>
<reference evidence="2" key="1">
    <citation type="submission" date="2021-04" db="EMBL/GenBank/DDBJ databases">
        <title>Genome sequence of Woronichinia naegeliana from Washington state freshwater lake bloom.</title>
        <authorList>
            <person name="Dreher T.W."/>
        </authorList>
    </citation>
    <scope>NUCLEOTIDE SEQUENCE</scope>
    <source>
        <strain evidence="2">WA131</strain>
    </source>
</reference>
<keyword evidence="2" id="KW-0255">Endonuclease</keyword>
<organism evidence="2">
    <name type="scientific">Woronichinia naegeliana WA131</name>
    <dbReference type="NCBI Taxonomy" id="2824559"/>
    <lineage>
        <taxon>Bacteria</taxon>
        <taxon>Bacillati</taxon>
        <taxon>Cyanobacteriota</taxon>
        <taxon>Cyanophyceae</taxon>
        <taxon>Synechococcales</taxon>
        <taxon>Coelosphaeriaceae</taxon>
        <taxon>Woronichinia</taxon>
    </lineage>
</organism>
<dbReference type="EMBL" id="CP073041">
    <property type="protein sequence ID" value="UXE64168.1"/>
    <property type="molecule type" value="Genomic_DNA"/>
</dbReference>
<feature type="domain" description="Putative restriction endonuclease" evidence="1">
    <location>
        <begin position="11"/>
        <end position="177"/>
    </location>
</feature>
<dbReference type="AlphaFoldDB" id="A0A977PZC2"/>
<dbReference type="KEGG" id="wna:KA717_17655"/>
<protein>
    <submittedName>
        <fullName evidence="2">Uma2 family endonuclease</fullName>
    </submittedName>
</protein>
<evidence type="ECO:0000259" key="1">
    <source>
        <dbReference type="Pfam" id="PF05685"/>
    </source>
</evidence>